<proteinExistence type="predicted"/>
<reference evidence="2" key="1">
    <citation type="submission" date="2021-01" db="EMBL/GenBank/DDBJ databases">
        <title>Whole genome shotgun sequence of Virgisporangium ochraceum NBRC 16418.</title>
        <authorList>
            <person name="Komaki H."/>
            <person name="Tamura T."/>
        </authorList>
    </citation>
    <scope>NUCLEOTIDE SEQUENCE</scope>
    <source>
        <strain evidence="2">NBRC 16418</strain>
    </source>
</reference>
<keyword evidence="3" id="KW-1185">Reference proteome</keyword>
<name>A0A8J3ZYG5_9ACTN</name>
<dbReference type="Proteomes" id="UP000635606">
    <property type="component" value="Unassembled WGS sequence"/>
</dbReference>
<dbReference type="GO" id="GO:0046503">
    <property type="term" value="P:glycerolipid catabolic process"/>
    <property type="evidence" value="ECO:0007669"/>
    <property type="project" value="TreeGrafter"/>
</dbReference>
<dbReference type="Pfam" id="PF00561">
    <property type="entry name" value="Abhydrolase_1"/>
    <property type="match status" value="1"/>
</dbReference>
<dbReference type="SUPFAM" id="SSF53474">
    <property type="entry name" value="alpha/beta-Hydrolases"/>
    <property type="match status" value="1"/>
</dbReference>
<feature type="domain" description="AB hydrolase-1" evidence="1">
    <location>
        <begin position="23"/>
        <end position="121"/>
    </location>
</feature>
<organism evidence="2 3">
    <name type="scientific">Virgisporangium ochraceum</name>
    <dbReference type="NCBI Taxonomy" id="65505"/>
    <lineage>
        <taxon>Bacteria</taxon>
        <taxon>Bacillati</taxon>
        <taxon>Actinomycetota</taxon>
        <taxon>Actinomycetes</taxon>
        <taxon>Micromonosporales</taxon>
        <taxon>Micromonosporaceae</taxon>
        <taxon>Virgisporangium</taxon>
    </lineage>
</organism>
<evidence type="ECO:0000313" key="2">
    <source>
        <dbReference type="EMBL" id="GIJ69785.1"/>
    </source>
</evidence>
<dbReference type="PANTHER" id="PTHR43433">
    <property type="entry name" value="HYDROLASE, ALPHA/BETA FOLD FAMILY PROTEIN"/>
    <property type="match status" value="1"/>
</dbReference>
<dbReference type="InterPro" id="IPR050471">
    <property type="entry name" value="AB_hydrolase"/>
</dbReference>
<dbReference type="PANTHER" id="PTHR43433:SF5">
    <property type="entry name" value="AB HYDROLASE-1 DOMAIN-CONTAINING PROTEIN"/>
    <property type="match status" value="1"/>
</dbReference>
<sequence length="261" mass="28038">MDNGYAPVNGLDLYYEIHGDGDPVVLLHGAFSGIGTSFGAVAPALAERRQVIGVELQAHARTADIDRPIRVETLASDIEQLLTHLKIERADLFGYSLGAGVALETAIRFPSRVRKLVLASLAVTAEGMHPGFGGGMDALQPEMLHGSPFHDEYLQLAPKPEDFPRLVERVKEFSRHTPVWPDEAIRALTAPVMLVAGDSDILRPEHAVETFRLLGGGVNGDIVGLPRSRLAILPGTTHTGVAAHGAWLAPMIDDFLDADHG</sequence>
<comment type="caution">
    <text evidence="2">The sequence shown here is derived from an EMBL/GenBank/DDBJ whole genome shotgun (WGS) entry which is preliminary data.</text>
</comment>
<dbReference type="EMBL" id="BOPH01000068">
    <property type="protein sequence ID" value="GIJ69785.1"/>
    <property type="molecule type" value="Genomic_DNA"/>
</dbReference>
<protein>
    <submittedName>
        <fullName evidence="2">Oxidoreductase</fullName>
    </submittedName>
</protein>
<evidence type="ECO:0000259" key="1">
    <source>
        <dbReference type="Pfam" id="PF00561"/>
    </source>
</evidence>
<dbReference type="InterPro" id="IPR029058">
    <property type="entry name" value="AB_hydrolase_fold"/>
</dbReference>
<dbReference type="InterPro" id="IPR000073">
    <property type="entry name" value="AB_hydrolase_1"/>
</dbReference>
<dbReference type="AlphaFoldDB" id="A0A8J3ZYG5"/>
<evidence type="ECO:0000313" key="3">
    <source>
        <dbReference type="Proteomes" id="UP000635606"/>
    </source>
</evidence>
<gene>
    <name evidence="2" type="ORF">Voc01_047020</name>
</gene>
<dbReference type="Gene3D" id="3.40.50.1820">
    <property type="entry name" value="alpha/beta hydrolase"/>
    <property type="match status" value="1"/>
</dbReference>
<dbReference type="GO" id="GO:0004806">
    <property type="term" value="F:triacylglycerol lipase activity"/>
    <property type="evidence" value="ECO:0007669"/>
    <property type="project" value="TreeGrafter"/>
</dbReference>
<accession>A0A8J3ZYG5</accession>
<dbReference type="RefSeq" id="WP_239160428.1">
    <property type="nucleotide sequence ID" value="NZ_BOPH01000068.1"/>
</dbReference>